<name>A0A2T1CAH1_9CYAN</name>
<dbReference type="PANTHER" id="PTHR13604">
    <property type="entry name" value="DC12-RELATED"/>
    <property type="match status" value="1"/>
</dbReference>
<proteinExistence type="inferred from homology"/>
<dbReference type="EMBL" id="PVWJ01000001">
    <property type="protein sequence ID" value="PSB05241.1"/>
    <property type="molecule type" value="Genomic_DNA"/>
</dbReference>
<dbReference type="RefSeq" id="WP_106286624.1">
    <property type="nucleotide sequence ID" value="NZ_CAWNTC010000090.1"/>
</dbReference>
<dbReference type="Proteomes" id="UP000238762">
    <property type="component" value="Unassembled WGS sequence"/>
</dbReference>
<reference evidence="9 10" key="2">
    <citation type="submission" date="2018-03" db="EMBL/GenBank/DDBJ databases">
        <title>The ancient ancestry and fast evolution of plastids.</title>
        <authorList>
            <person name="Moore K.R."/>
            <person name="Magnabosco C."/>
            <person name="Momper L."/>
            <person name="Gold D.A."/>
            <person name="Bosak T."/>
            <person name="Fournier G.P."/>
        </authorList>
    </citation>
    <scope>NUCLEOTIDE SEQUENCE [LARGE SCALE GENOMIC DNA]</scope>
    <source>
        <strain evidence="9 10">CCAP 1448/3</strain>
    </source>
</reference>
<evidence type="ECO:0000256" key="8">
    <source>
        <dbReference type="RuleBase" id="RU364100"/>
    </source>
</evidence>
<sequence>MCGRYAQFHADSEIANLFQIEEITELKPRYNIAPTQQVATISLERESGDRQLKFRQWGLIPSWAKDATISAKLINARAETVAEKPSFRTAFRRRRCLIIADGFYEWQKVGQTKQPFYIHLKNERTFAFAGLWEAWKNPQNEMLETCTILTTTANEVVAPIHERMPVILAQENYDLWLDCQEDNLEKLPEILRPVPDGEITAKPVSTRVNNAKYDRPDCLEKN</sequence>
<evidence type="ECO:0000256" key="3">
    <source>
        <dbReference type="ARBA" id="ARBA00022763"/>
    </source>
</evidence>
<gene>
    <name evidence="9" type="ORF">C7B64_00090</name>
</gene>
<organism evidence="9 10">
    <name type="scientific">Merismopedia glauca CCAP 1448/3</name>
    <dbReference type="NCBI Taxonomy" id="1296344"/>
    <lineage>
        <taxon>Bacteria</taxon>
        <taxon>Bacillati</taxon>
        <taxon>Cyanobacteriota</taxon>
        <taxon>Cyanophyceae</taxon>
        <taxon>Synechococcales</taxon>
        <taxon>Merismopediaceae</taxon>
        <taxon>Merismopedia</taxon>
    </lineage>
</organism>
<keyword evidence="4 8" id="KW-0378">Hydrolase</keyword>
<keyword evidence="5" id="KW-0190">Covalent protein-DNA linkage</keyword>
<evidence type="ECO:0000313" key="9">
    <source>
        <dbReference type="EMBL" id="PSB05241.1"/>
    </source>
</evidence>
<dbReference type="GO" id="GO:0008233">
    <property type="term" value="F:peptidase activity"/>
    <property type="evidence" value="ECO:0007669"/>
    <property type="project" value="UniProtKB-KW"/>
</dbReference>
<dbReference type="PANTHER" id="PTHR13604:SF0">
    <property type="entry name" value="ABASIC SITE PROCESSING PROTEIN HMCES"/>
    <property type="match status" value="1"/>
</dbReference>
<evidence type="ECO:0000256" key="5">
    <source>
        <dbReference type="ARBA" id="ARBA00023124"/>
    </source>
</evidence>
<dbReference type="EC" id="3.4.-.-" evidence="8"/>
<dbReference type="GO" id="GO:0006508">
    <property type="term" value="P:proteolysis"/>
    <property type="evidence" value="ECO:0007669"/>
    <property type="project" value="UniProtKB-KW"/>
</dbReference>
<dbReference type="GO" id="GO:0003697">
    <property type="term" value="F:single-stranded DNA binding"/>
    <property type="evidence" value="ECO:0007669"/>
    <property type="project" value="InterPro"/>
</dbReference>
<dbReference type="GO" id="GO:0106300">
    <property type="term" value="P:protein-DNA covalent cross-linking repair"/>
    <property type="evidence" value="ECO:0007669"/>
    <property type="project" value="InterPro"/>
</dbReference>
<dbReference type="InterPro" id="IPR036590">
    <property type="entry name" value="SRAP-like"/>
</dbReference>
<protein>
    <recommendedName>
        <fullName evidence="8">Abasic site processing protein</fullName>
        <ecNumber evidence="8">3.4.-.-</ecNumber>
    </recommendedName>
</protein>
<dbReference type="InterPro" id="IPR003738">
    <property type="entry name" value="SRAP"/>
</dbReference>
<keyword evidence="10" id="KW-1185">Reference proteome</keyword>
<comment type="similarity">
    <text evidence="1 8">Belongs to the SOS response-associated peptidase family.</text>
</comment>
<comment type="caution">
    <text evidence="9">The sequence shown here is derived from an EMBL/GenBank/DDBJ whole genome shotgun (WGS) entry which is preliminary data.</text>
</comment>
<evidence type="ECO:0000256" key="6">
    <source>
        <dbReference type="ARBA" id="ARBA00023125"/>
    </source>
</evidence>
<dbReference type="OrthoDB" id="9782620at2"/>
<dbReference type="Gene3D" id="3.90.1680.10">
    <property type="entry name" value="SOS response associated peptidase-like"/>
    <property type="match status" value="1"/>
</dbReference>
<keyword evidence="3" id="KW-0227">DNA damage</keyword>
<dbReference type="SUPFAM" id="SSF143081">
    <property type="entry name" value="BB1717-like"/>
    <property type="match status" value="1"/>
</dbReference>
<dbReference type="AlphaFoldDB" id="A0A2T1CAH1"/>
<evidence type="ECO:0000256" key="1">
    <source>
        <dbReference type="ARBA" id="ARBA00008136"/>
    </source>
</evidence>
<reference evidence="9 10" key="1">
    <citation type="submission" date="2018-02" db="EMBL/GenBank/DDBJ databases">
        <authorList>
            <person name="Cohen D.B."/>
            <person name="Kent A.D."/>
        </authorList>
    </citation>
    <scope>NUCLEOTIDE SEQUENCE [LARGE SCALE GENOMIC DNA]</scope>
    <source>
        <strain evidence="9 10">CCAP 1448/3</strain>
    </source>
</reference>
<accession>A0A2T1CAH1</accession>
<evidence type="ECO:0000256" key="7">
    <source>
        <dbReference type="ARBA" id="ARBA00023239"/>
    </source>
</evidence>
<evidence type="ECO:0000256" key="4">
    <source>
        <dbReference type="ARBA" id="ARBA00022801"/>
    </source>
</evidence>
<keyword evidence="6" id="KW-0238">DNA-binding</keyword>
<evidence type="ECO:0000256" key="2">
    <source>
        <dbReference type="ARBA" id="ARBA00022670"/>
    </source>
</evidence>
<keyword evidence="2 8" id="KW-0645">Protease</keyword>
<dbReference type="Pfam" id="PF02586">
    <property type="entry name" value="SRAP"/>
    <property type="match status" value="1"/>
</dbReference>
<dbReference type="GO" id="GO:0016829">
    <property type="term" value="F:lyase activity"/>
    <property type="evidence" value="ECO:0007669"/>
    <property type="project" value="UniProtKB-KW"/>
</dbReference>
<keyword evidence="7" id="KW-0456">Lyase</keyword>
<evidence type="ECO:0000313" key="10">
    <source>
        <dbReference type="Proteomes" id="UP000238762"/>
    </source>
</evidence>